<sequence length="283" mass="30592">MFLDGQDAGYRRNPNRNQFYAYGSTNRDNPGAYYDYFDLIIQSQSDQNPNDFYVVFGNNDGVLEEGRPRPTDCIIPGKSCSASAGFTASFNEKVTHSVVTGSSRLVPISAQQVGDALMFDNAQSGFWFATPSNLSGNSFELEMAGDAKFNAVSNFLAGLNDSSLFSISVGDSIVGQYKSGDNIDFVKLLGSGVSKFKVTSDRGFTASDLKALSSPTYSSQFIFDRETASFKMTSSSQPNPQPKPVPEPTSALALLIFGGAWMLKRQYSCSTKVQLVSKSDAVG</sequence>
<keyword evidence="2" id="KW-1185">Reference proteome</keyword>
<proteinExistence type="predicted"/>
<evidence type="ECO:0000313" key="2">
    <source>
        <dbReference type="Proteomes" id="UP001576784"/>
    </source>
</evidence>
<dbReference type="InterPro" id="IPR013424">
    <property type="entry name" value="Ice-binding_C"/>
</dbReference>
<protein>
    <submittedName>
        <fullName evidence="1">PEP-CTERM sorting domain-containing protein</fullName>
    </submittedName>
</protein>
<comment type="caution">
    <text evidence="1">The sequence shown here is derived from an EMBL/GenBank/DDBJ whole genome shotgun (WGS) entry which is preliminary data.</text>
</comment>
<accession>A0ABV4XJT8</accession>
<organism evidence="1 2">
    <name type="scientific">Floridaenema flaviceps BLCC-F50</name>
    <dbReference type="NCBI Taxonomy" id="3153642"/>
    <lineage>
        <taxon>Bacteria</taxon>
        <taxon>Bacillati</taxon>
        <taxon>Cyanobacteriota</taxon>
        <taxon>Cyanophyceae</taxon>
        <taxon>Oscillatoriophycideae</taxon>
        <taxon>Aerosakkonematales</taxon>
        <taxon>Aerosakkonemataceae</taxon>
        <taxon>Floridanema</taxon>
        <taxon>Floridanema flaviceps</taxon>
    </lineage>
</organism>
<dbReference type="NCBIfam" id="TIGR02595">
    <property type="entry name" value="PEP_CTERM"/>
    <property type="match status" value="1"/>
</dbReference>
<name>A0ABV4XJT8_9CYAN</name>
<evidence type="ECO:0000313" key="1">
    <source>
        <dbReference type="EMBL" id="MFB2891362.1"/>
    </source>
</evidence>
<dbReference type="RefSeq" id="WP_413261041.1">
    <property type="nucleotide sequence ID" value="NZ_JBHFNR010000004.1"/>
</dbReference>
<gene>
    <name evidence="1" type="ORF">ACE1CI_00290</name>
</gene>
<dbReference type="Proteomes" id="UP001576784">
    <property type="component" value="Unassembled WGS sequence"/>
</dbReference>
<dbReference type="EMBL" id="JBHFNR010000004">
    <property type="protein sequence ID" value="MFB2891362.1"/>
    <property type="molecule type" value="Genomic_DNA"/>
</dbReference>
<reference evidence="1 2" key="1">
    <citation type="submission" date="2024-09" db="EMBL/GenBank/DDBJ databases">
        <title>Floridaenema gen nov. (Aerosakkonemataceae, Aerosakkonematales ord. nov., Cyanobacteria) from benthic tropical and subtropical fresh waters, with the description of four new species.</title>
        <authorList>
            <person name="Moretto J.A."/>
            <person name="Berthold D.E."/>
            <person name="Lefler F.W."/>
            <person name="Huang I.-S."/>
            <person name="Laughinghouse H. IV."/>
        </authorList>
    </citation>
    <scope>NUCLEOTIDE SEQUENCE [LARGE SCALE GENOMIC DNA]</scope>
    <source>
        <strain evidence="1 2">BLCC-F50</strain>
    </source>
</reference>